<evidence type="ECO:0000313" key="6">
    <source>
        <dbReference type="EMBL" id="PHT89168.1"/>
    </source>
</evidence>
<dbReference type="Proteomes" id="UP000222542">
    <property type="component" value="Unassembled WGS sequence"/>
</dbReference>
<dbReference type="Gene3D" id="3.40.50.150">
    <property type="entry name" value="Vaccinia Virus protein VP39"/>
    <property type="match status" value="1"/>
</dbReference>
<comment type="similarity">
    <text evidence="1">Belongs to the spermidine/spermine synthase family.</text>
</comment>
<dbReference type="AlphaFoldDB" id="A0A2G3A4M4"/>
<protein>
    <submittedName>
        <fullName evidence="6">Thermospermine synthase ACAULIS5</fullName>
    </submittedName>
</protein>
<dbReference type="STRING" id="4072.A0A2G3A4M4"/>
<name>A0A2G3A4M4_CAPAN</name>
<keyword evidence="2 4" id="KW-0808">Transferase</keyword>
<dbReference type="GO" id="GO:0010487">
    <property type="term" value="F:thermospermine synthase activity"/>
    <property type="evidence" value="ECO:0000318"/>
    <property type="project" value="GO_Central"/>
</dbReference>
<dbReference type="InterPro" id="IPR029063">
    <property type="entry name" value="SAM-dependent_MTases_sf"/>
</dbReference>
<gene>
    <name evidence="6" type="ORF">T459_04281</name>
</gene>
<keyword evidence="7" id="KW-1185">Reference proteome</keyword>
<dbReference type="GO" id="GO:0006596">
    <property type="term" value="P:polyamine biosynthetic process"/>
    <property type="evidence" value="ECO:0000318"/>
    <property type="project" value="GO_Central"/>
</dbReference>
<reference evidence="6 7" key="2">
    <citation type="journal article" date="2017" name="Genome Biol.">
        <title>New reference genome sequences of hot pepper reveal the massive evolution of plant disease-resistance genes by retroduplication.</title>
        <authorList>
            <person name="Kim S."/>
            <person name="Park J."/>
            <person name="Yeom S.I."/>
            <person name="Kim Y.M."/>
            <person name="Seo E."/>
            <person name="Kim K.T."/>
            <person name="Kim M.S."/>
            <person name="Lee J.M."/>
            <person name="Cheong K."/>
            <person name="Shin H.S."/>
            <person name="Kim S.B."/>
            <person name="Han K."/>
            <person name="Lee J."/>
            <person name="Park M."/>
            <person name="Lee H.A."/>
            <person name="Lee H.Y."/>
            <person name="Lee Y."/>
            <person name="Oh S."/>
            <person name="Lee J.H."/>
            <person name="Choi E."/>
            <person name="Choi E."/>
            <person name="Lee S.E."/>
            <person name="Jeon J."/>
            <person name="Kim H."/>
            <person name="Choi G."/>
            <person name="Song H."/>
            <person name="Lee J."/>
            <person name="Lee S.C."/>
            <person name="Kwon J.K."/>
            <person name="Lee H.Y."/>
            <person name="Koo N."/>
            <person name="Hong Y."/>
            <person name="Kim R.W."/>
            <person name="Kang W.H."/>
            <person name="Huh J.H."/>
            <person name="Kang B.C."/>
            <person name="Yang T.J."/>
            <person name="Lee Y.H."/>
            <person name="Bennetzen J.L."/>
            <person name="Choi D."/>
        </authorList>
    </citation>
    <scope>NUCLEOTIDE SEQUENCE [LARGE SCALE GENOMIC DNA]</scope>
    <source>
        <strain evidence="7">cv. CM334</strain>
    </source>
</reference>
<evidence type="ECO:0000256" key="4">
    <source>
        <dbReference type="PROSITE-ProRule" id="PRU00354"/>
    </source>
</evidence>
<dbReference type="Gramene" id="PHT89168">
    <property type="protein sequence ID" value="PHT89168"/>
    <property type="gene ID" value="T459_04281"/>
</dbReference>
<feature type="active site" description="Proton acceptor" evidence="4">
    <location>
        <position position="74"/>
    </location>
</feature>
<dbReference type="PANTHER" id="PTHR43317">
    <property type="entry name" value="THERMOSPERMINE SYNTHASE ACAULIS5"/>
    <property type="match status" value="1"/>
</dbReference>
<proteinExistence type="inferred from homology"/>
<dbReference type="PROSITE" id="PS51006">
    <property type="entry name" value="PABS_2"/>
    <property type="match status" value="1"/>
</dbReference>
<dbReference type="Pfam" id="PF01564">
    <property type="entry name" value="Spermine_synth"/>
    <property type="match status" value="1"/>
</dbReference>
<sequence>MGGGEESAATEVRRHKSREKIVMRDIDQEVVDLCKKHLTANHEAFHNKKLNSVINDAKAELEQRQEKFDIIVGDLVDPVEGGPCYQLYTQSFYENTVKPKLDDTGIFVTQAGPAGFSRTKKFFHPFITQSNKFSNVSLHLATS</sequence>
<organism evidence="6 7">
    <name type="scientific">Capsicum annuum</name>
    <name type="common">Capsicum pepper</name>
    <dbReference type="NCBI Taxonomy" id="4072"/>
    <lineage>
        <taxon>Eukaryota</taxon>
        <taxon>Viridiplantae</taxon>
        <taxon>Streptophyta</taxon>
        <taxon>Embryophyta</taxon>
        <taxon>Tracheophyta</taxon>
        <taxon>Spermatophyta</taxon>
        <taxon>Magnoliopsida</taxon>
        <taxon>eudicotyledons</taxon>
        <taxon>Gunneridae</taxon>
        <taxon>Pentapetalae</taxon>
        <taxon>asterids</taxon>
        <taxon>lamiids</taxon>
        <taxon>Solanales</taxon>
        <taxon>Solanaceae</taxon>
        <taxon>Solanoideae</taxon>
        <taxon>Capsiceae</taxon>
        <taxon>Capsicum</taxon>
    </lineage>
</organism>
<accession>A0A2G3A4M4</accession>
<keyword evidence="3 4" id="KW-0620">Polyamine biosynthesis</keyword>
<evidence type="ECO:0000259" key="5">
    <source>
        <dbReference type="PROSITE" id="PS51006"/>
    </source>
</evidence>
<evidence type="ECO:0000256" key="1">
    <source>
        <dbReference type="ARBA" id="ARBA00007867"/>
    </source>
</evidence>
<dbReference type="EMBL" id="AYRZ02000002">
    <property type="protein sequence ID" value="PHT89168.1"/>
    <property type="molecule type" value="Genomic_DNA"/>
</dbReference>
<evidence type="ECO:0000256" key="2">
    <source>
        <dbReference type="ARBA" id="ARBA00022679"/>
    </source>
</evidence>
<dbReference type="PANTHER" id="PTHR43317:SF1">
    <property type="entry name" value="THERMOSPERMINE SYNTHASE ACAULIS5"/>
    <property type="match status" value="1"/>
</dbReference>
<reference evidence="6 7" key="1">
    <citation type="journal article" date="2014" name="Nat. Genet.">
        <title>Genome sequence of the hot pepper provides insights into the evolution of pungency in Capsicum species.</title>
        <authorList>
            <person name="Kim S."/>
            <person name="Park M."/>
            <person name="Yeom S.I."/>
            <person name="Kim Y.M."/>
            <person name="Lee J.M."/>
            <person name="Lee H.A."/>
            <person name="Seo E."/>
            <person name="Choi J."/>
            <person name="Cheong K."/>
            <person name="Kim K.T."/>
            <person name="Jung K."/>
            <person name="Lee G.W."/>
            <person name="Oh S.K."/>
            <person name="Bae C."/>
            <person name="Kim S.B."/>
            <person name="Lee H.Y."/>
            <person name="Kim S.Y."/>
            <person name="Kim M.S."/>
            <person name="Kang B.C."/>
            <person name="Jo Y.D."/>
            <person name="Yang H.B."/>
            <person name="Jeong H.J."/>
            <person name="Kang W.H."/>
            <person name="Kwon J.K."/>
            <person name="Shin C."/>
            <person name="Lim J.Y."/>
            <person name="Park J.H."/>
            <person name="Huh J.H."/>
            <person name="Kim J.S."/>
            <person name="Kim B.D."/>
            <person name="Cohen O."/>
            <person name="Paran I."/>
            <person name="Suh M.C."/>
            <person name="Lee S.B."/>
            <person name="Kim Y.K."/>
            <person name="Shin Y."/>
            <person name="Noh S.J."/>
            <person name="Park J."/>
            <person name="Seo Y.S."/>
            <person name="Kwon S.Y."/>
            <person name="Kim H.A."/>
            <person name="Park J.M."/>
            <person name="Kim H.J."/>
            <person name="Choi S.B."/>
            <person name="Bosland P.W."/>
            <person name="Reeves G."/>
            <person name="Jo S.H."/>
            <person name="Lee B.W."/>
            <person name="Cho H.T."/>
            <person name="Choi H.S."/>
            <person name="Lee M.S."/>
            <person name="Yu Y."/>
            <person name="Do Choi Y."/>
            <person name="Park B.S."/>
            <person name="van Deynze A."/>
            <person name="Ashrafi H."/>
            <person name="Hill T."/>
            <person name="Kim W.T."/>
            <person name="Pai H.S."/>
            <person name="Ahn H.K."/>
            <person name="Yeam I."/>
            <person name="Giovannoni J.J."/>
            <person name="Rose J.K."/>
            <person name="Sorensen I."/>
            <person name="Lee S.J."/>
            <person name="Kim R.W."/>
            <person name="Choi I.Y."/>
            <person name="Choi B.S."/>
            <person name="Lim J.S."/>
            <person name="Lee Y.H."/>
            <person name="Choi D."/>
        </authorList>
    </citation>
    <scope>NUCLEOTIDE SEQUENCE [LARGE SCALE GENOMIC DNA]</scope>
    <source>
        <strain evidence="7">cv. CM334</strain>
    </source>
</reference>
<evidence type="ECO:0000313" key="7">
    <source>
        <dbReference type="Proteomes" id="UP000222542"/>
    </source>
</evidence>
<evidence type="ECO:0000256" key="3">
    <source>
        <dbReference type="ARBA" id="ARBA00023115"/>
    </source>
</evidence>
<comment type="caution">
    <text evidence="6">The sequence shown here is derived from an EMBL/GenBank/DDBJ whole genome shotgun (WGS) entry which is preliminary data.</text>
</comment>
<dbReference type="InterPro" id="IPR030374">
    <property type="entry name" value="PABS"/>
</dbReference>
<dbReference type="SUPFAM" id="SSF53335">
    <property type="entry name" value="S-adenosyl-L-methionine-dependent methyltransferases"/>
    <property type="match status" value="1"/>
</dbReference>
<feature type="domain" description="PABS" evidence="5">
    <location>
        <begin position="1"/>
        <end position="143"/>
    </location>
</feature>